<comment type="caution">
    <text evidence="1">The sequence shown here is derived from an EMBL/GenBank/DDBJ whole genome shotgun (WGS) entry which is preliminary data.</text>
</comment>
<evidence type="ECO:0000313" key="2">
    <source>
        <dbReference type="Proteomes" id="UP000465360"/>
    </source>
</evidence>
<gene>
    <name evidence="1" type="ORF">MBOU_26350</name>
</gene>
<protein>
    <recommendedName>
        <fullName evidence="3">Ferritin-like domain-containing protein</fullName>
    </recommendedName>
</protein>
<proteinExistence type="predicted"/>
<accession>A0A7I9YQ40</accession>
<dbReference type="AlphaFoldDB" id="A0A7I9YQ40"/>
<organism evidence="1 2">
    <name type="scientific">Mycobacterium bourgelatii</name>
    <dbReference type="NCBI Taxonomy" id="1273442"/>
    <lineage>
        <taxon>Bacteria</taxon>
        <taxon>Bacillati</taxon>
        <taxon>Actinomycetota</taxon>
        <taxon>Actinomycetes</taxon>
        <taxon>Mycobacteriales</taxon>
        <taxon>Mycobacteriaceae</taxon>
        <taxon>Mycobacterium</taxon>
    </lineage>
</organism>
<dbReference type="RefSeq" id="WP_163712470.1">
    <property type="nucleotide sequence ID" value="NZ_BLKZ01000001.1"/>
</dbReference>
<dbReference type="EMBL" id="BLKZ01000001">
    <property type="protein sequence ID" value="GFG90593.1"/>
    <property type="molecule type" value="Genomic_DNA"/>
</dbReference>
<evidence type="ECO:0008006" key="3">
    <source>
        <dbReference type="Google" id="ProtNLM"/>
    </source>
</evidence>
<evidence type="ECO:0000313" key="1">
    <source>
        <dbReference type="EMBL" id="GFG90593.1"/>
    </source>
</evidence>
<keyword evidence="2" id="KW-1185">Reference proteome</keyword>
<name>A0A7I9YQ40_MYCBU</name>
<reference evidence="1 2" key="1">
    <citation type="journal article" date="2019" name="Emerg. Microbes Infect.">
        <title>Comprehensive subspecies identification of 175 nontuberculous mycobacteria species based on 7547 genomic profiles.</title>
        <authorList>
            <person name="Matsumoto Y."/>
            <person name="Kinjo T."/>
            <person name="Motooka D."/>
            <person name="Nabeya D."/>
            <person name="Jung N."/>
            <person name="Uechi K."/>
            <person name="Horii T."/>
            <person name="Iida T."/>
            <person name="Fujita J."/>
            <person name="Nakamura S."/>
        </authorList>
    </citation>
    <scope>NUCLEOTIDE SEQUENCE [LARGE SCALE GENOMIC DNA]</scope>
    <source>
        <strain evidence="1 2">JCM 30725</strain>
    </source>
</reference>
<dbReference type="Proteomes" id="UP000465360">
    <property type="component" value="Unassembled WGS sequence"/>
</dbReference>
<sequence>MKVDEKLAEKTGIEGYRDFLVRRDGEADLVHRRLTSREEFFAGIEDNPVRSAYRIDRQVFLRNLRRRKPEPNLDPQTLFVLATAKLNQAERFGVALGETYGVNSGDDASPERVYVELEEHYHTRLLAYVLDIFGLPSQVVVPPLVMRQFVKMGVFVPERLGIAFVGAGEMAGCILFDELRQVGKELFADEPDVAERIDRLYTEILTDEIGHVGYCAARCTRPERALMRRLYPYVLRLFVRQTAEVSVLVDAQRLATLIEQPFDVERLSAGLPNETFLAAHP</sequence>